<dbReference type="RefSeq" id="WP_306827437.1">
    <property type="nucleotide sequence ID" value="NZ_JAUSRA010000001.1"/>
</dbReference>
<sequence>MKPIVGGSQEAVQLGRIISGARRAKGWSQSRLADRMRRQAEAEGFRHPLPSDESFKAMISRWENGRKVPDINYRGLLCRVLGIAPAQLGLAGD</sequence>
<dbReference type="Gene3D" id="1.10.260.40">
    <property type="entry name" value="lambda repressor-like DNA-binding domains"/>
    <property type="match status" value="1"/>
</dbReference>
<dbReference type="CDD" id="cd00093">
    <property type="entry name" value="HTH_XRE"/>
    <property type="match status" value="1"/>
</dbReference>
<feature type="domain" description="HTH cro/C1-type" evidence="1">
    <location>
        <begin position="56"/>
        <end position="88"/>
    </location>
</feature>
<comment type="caution">
    <text evidence="2">The sequence shown here is derived from an EMBL/GenBank/DDBJ whole genome shotgun (WGS) entry which is preliminary data.</text>
</comment>
<dbReference type="Proteomes" id="UP001240984">
    <property type="component" value="Unassembled WGS sequence"/>
</dbReference>
<evidence type="ECO:0000313" key="3">
    <source>
        <dbReference type="Proteomes" id="UP001240984"/>
    </source>
</evidence>
<evidence type="ECO:0000259" key="1">
    <source>
        <dbReference type="PROSITE" id="PS50943"/>
    </source>
</evidence>
<organism evidence="2 3">
    <name type="scientific">Catenuloplanes nepalensis</name>
    <dbReference type="NCBI Taxonomy" id="587533"/>
    <lineage>
        <taxon>Bacteria</taxon>
        <taxon>Bacillati</taxon>
        <taxon>Actinomycetota</taxon>
        <taxon>Actinomycetes</taxon>
        <taxon>Micromonosporales</taxon>
        <taxon>Micromonosporaceae</taxon>
        <taxon>Catenuloplanes</taxon>
    </lineage>
</organism>
<proteinExistence type="predicted"/>
<dbReference type="PROSITE" id="PS50943">
    <property type="entry name" value="HTH_CROC1"/>
    <property type="match status" value="1"/>
</dbReference>
<keyword evidence="3" id="KW-1185">Reference proteome</keyword>
<reference evidence="2 3" key="1">
    <citation type="submission" date="2023-07" db="EMBL/GenBank/DDBJ databases">
        <title>Sequencing the genomes of 1000 actinobacteria strains.</title>
        <authorList>
            <person name="Klenk H.-P."/>
        </authorList>
    </citation>
    <scope>NUCLEOTIDE SEQUENCE [LARGE SCALE GENOMIC DNA]</scope>
    <source>
        <strain evidence="2 3">DSM 44710</strain>
    </source>
</reference>
<dbReference type="InterPro" id="IPR010982">
    <property type="entry name" value="Lambda_DNA-bd_dom_sf"/>
</dbReference>
<gene>
    <name evidence="2" type="ORF">J2S43_001075</name>
</gene>
<dbReference type="EMBL" id="JAUSRA010000001">
    <property type="protein sequence ID" value="MDP9792563.1"/>
    <property type="molecule type" value="Genomic_DNA"/>
</dbReference>
<protein>
    <submittedName>
        <fullName evidence="2">Transcriptional regulator with XRE-family HTH domain</fullName>
    </submittedName>
</protein>
<evidence type="ECO:0000313" key="2">
    <source>
        <dbReference type="EMBL" id="MDP9792563.1"/>
    </source>
</evidence>
<dbReference type="InterPro" id="IPR001387">
    <property type="entry name" value="Cro/C1-type_HTH"/>
</dbReference>
<dbReference type="SUPFAM" id="SSF47413">
    <property type="entry name" value="lambda repressor-like DNA-binding domains"/>
    <property type="match status" value="1"/>
</dbReference>
<name>A0ABT9MMA6_9ACTN</name>
<accession>A0ABT9MMA6</accession>